<dbReference type="AlphaFoldDB" id="A0A0F9L5Y7"/>
<evidence type="ECO:0000313" key="1">
    <source>
        <dbReference type="EMBL" id="KKM89008.1"/>
    </source>
</evidence>
<sequence length="64" mass="7521">MMIKLECKEYGFECEYVVEGECDTKLIEQLRSHFDAEHGIDYSSEFIIQMVMNRGHTRESITKA</sequence>
<proteinExistence type="predicted"/>
<accession>A0A0F9L5Y7</accession>
<dbReference type="InterPro" id="IPR009409">
    <property type="entry name" value="DUF1059"/>
</dbReference>
<comment type="caution">
    <text evidence="1">The sequence shown here is derived from an EMBL/GenBank/DDBJ whole genome shotgun (WGS) entry which is preliminary data.</text>
</comment>
<name>A0A0F9L5Y7_9ZZZZ</name>
<reference evidence="1" key="1">
    <citation type="journal article" date="2015" name="Nature">
        <title>Complex archaea that bridge the gap between prokaryotes and eukaryotes.</title>
        <authorList>
            <person name="Spang A."/>
            <person name="Saw J.H."/>
            <person name="Jorgensen S.L."/>
            <person name="Zaremba-Niedzwiedzka K."/>
            <person name="Martijn J."/>
            <person name="Lind A.E."/>
            <person name="van Eijk R."/>
            <person name="Schleper C."/>
            <person name="Guy L."/>
            <person name="Ettema T.J."/>
        </authorList>
    </citation>
    <scope>NUCLEOTIDE SEQUENCE</scope>
</reference>
<evidence type="ECO:0008006" key="2">
    <source>
        <dbReference type="Google" id="ProtNLM"/>
    </source>
</evidence>
<dbReference type="Pfam" id="PF06348">
    <property type="entry name" value="DUF1059"/>
    <property type="match status" value="1"/>
</dbReference>
<protein>
    <recommendedName>
        <fullName evidence="2">DUF1059 domain-containing protein</fullName>
    </recommendedName>
</protein>
<gene>
    <name evidence="1" type="ORF">LCGC14_1252970</name>
</gene>
<organism evidence="1">
    <name type="scientific">marine sediment metagenome</name>
    <dbReference type="NCBI Taxonomy" id="412755"/>
    <lineage>
        <taxon>unclassified sequences</taxon>
        <taxon>metagenomes</taxon>
        <taxon>ecological metagenomes</taxon>
    </lineage>
</organism>
<dbReference type="EMBL" id="LAZR01006884">
    <property type="protein sequence ID" value="KKM89008.1"/>
    <property type="molecule type" value="Genomic_DNA"/>
</dbReference>